<evidence type="ECO:0000256" key="7">
    <source>
        <dbReference type="ARBA" id="ARBA00023033"/>
    </source>
</evidence>
<keyword evidence="9" id="KW-1185">Reference proteome</keyword>
<organism evidence="8 9">
    <name type="scientific">Thanatephorus cucumeris (strain AG1-IB / isolate 7/3/14)</name>
    <name type="common">Lettuce bottom rot fungus</name>
    <name type="synonym">Rhizoctonia solani</name>
    <dbReference type="NCBI Taxonomy" id="1108050"/>
    <lineage>
        <taxon>Eukaryota</taxon>
        <taxon>Fungi</taxon>
        <taxon>Dikarya</taxon>
        <taxon>Basidiomycota</taxon>
        <taxon>Agaricomycotina</taxon>
        <taxon>Agaricomycetes</taxon>
        <taxon>Cantharellales</taxon>
        <taxon>Ceratobasidiaceae</taxon>
        <taxon>Rhizoctonia</taxon>
        <taxon>Rhizoctonia solani AG-1</taxon>
    </lineage>
</organism>
<dbReference type="OrthoDB" id="2789670at2759"/>
<evidence type="ECO:0000256" key="4">
    <source>
        <dbReference type="ARBA" id="ARBA00022723"/>
    </source>
</evidence>
<evidence type="ECO:0000256" key="2">
    <source>
        <dbReference type="ARBA" id="ARBA00010617"/>
    </source>
</evidence>
<proteinExistence type="inferred from homology"/>
<dbReference type="GO" id="GO:0020037">
    <property type="term" value="F:heme binding"/>
    <property type="evidence" value="ECO:0007669"/>
    <property type="project" value="InterPro"/>
</dbReference>
<comment type="cofactor">
    <cofactor evidence="1">
        <name>heme</name>
        <dbReference type="ChEBI" id="CHEBI:30413"/>
    </cofactor>
</comment>
<dbReference type="Gene3D" id="1.10.630.10">
    <property type="entry name" value="Cytochrome P450"/>
    <property type="match status" value="1"/>
</dbReference>
<evidence type="ECO:0000256" key="3">
    <source>
        <dbReference type="ARBA" id="ARBA00022617"/>
    </source>
</evidence>
<evidence type="ECO:0000313" key="9">
    <source>
        <dbReference type="Proteomes" id="UP000059188"/>
    </source>
</evidence>
<keyword evidence="3" id="KW-0349">Heme</keyword>
<dbReference type="PANTHER" id="PTHR46300:SF7">
    <property type="entry name" value="P450, PUTATIVE (EUROFUNG)-RELATED"/>
    <property type="match status" value="1"/>
</dbReference>
<keyword evidence="6" id="KW-0408">Iron</keyword>
<evidence type="ECO:0000256" key="1">
    <source>
        <dbReference type="ARBA" id="ARBA00001971"/>
    </source>
</evidence>
<dbReference type="PANTHER" id="PTHR46300">
    <property type="entry name" value="P450, PUTATIVE (EUROFUNG)-RELATED-RELATED"/>
    <property type="match status" value="1"/>
</dbReference>
<evidence type="ECO:0000313" key="8">
    <source>
        <dbReference type="EMBL" id="CEL56350.1"/>
    </source>
</evidence>
<dbReference type="EMBL" id="LN679121">
    <property type="protein sequence ID" value="CEL56350.1"/>
    <property type="molecule type" value="Genomic_DNA"/>
</dbReference>
<dbReference type="STRING" id="1108050.A0A0B7FFE6"/>
<dbReference type="InterPro" id="IPR050364">
    <property type="entry name" value="Cytochrome_P450_fung"/>
</dbReference>
<name>A0A0B7FFE6_THACB</name>
<dbReference type="Proteomes" id="UP000059188">
    <property type="component" value="Unassembled WGS sequence"/>
</dbReference>
<dbReference type="InterPro" id="IPR001128">
    <property type="entry name" value="Cyt_P450"/>
</dbReference>
<keyword evidence="5" id="KW-0560">Oxidoreductase</keyword>
<protein>
    <submittedName>
        <fullName evidence="8">O-methylsterigmatocystin oxidoreductase</fullName>
    </submittedName>
</protein>
<dbReference type="Pfam" id="PF00067">
    <property type="entry name" value="p450"/>
    <property type="match status" value="1"/>
</dbReference>
<keyword evidence="7" id="KW-0503">Monooxygenase</keyword>
<dbReference type="AlphaFoldDB" id="A0A0B7FFE6"/>
<dbReference type="InterPro" id="IPR036396">
    <property type="entry name" value="Cyt_P450_sf"/>
</dbReference>
<dbReference type="GO" id="GO:0016705">
    <property type="term" value="F:oxidoreductase activity, acting on paired donors, with incorporation or reduction of molecular oxygen"/>
    <property type="evidence" value="ECO:0007669"/>
    <property type="project" value="InterPro"/>
</dbReference>
<comment type="similarity">
    <text evidence="2">Belongs to the cytochrome P450 family.</text>
</comment>
<dbReference type="GO" id="GO:0004497">
    <property type="term" value="F:monooxygenase activity"/>
    <property type="evidence" value="ECO:0007669"/>
    <property type="project" value="UniProtKB-KW"/>
</dbReference>
<evidence type="ECO:0000256" key="5">
    <source>
        <dbReference type="ARBA" id="ARBA00023002"/>
    </source>
</evidence>
<reference evidence="8 9" key="1">
    <citation type="submission" date="2014-11" db="EMBL/GenBank/DDBJ databases">
        <authorList>
            <person name="Wibberg Daniel"/>
        </authorList>
    </citation>
    <scope>NUCLEOTIDE SEQUENCE [LARGE SCALE GENOMIC DNA]</scope>
    <source>
        <strain evidence="8">Rhizoctonia solani AG1-IB 7/3/14</strain>
    </source>
</reference>
<dbReference type="SUPFAM" id="SSF48264">
    <property type="entry name" value="Cytochrome P450"/>
    <property type="match status" value="1"/>
</dbReference>
<gene>
    <name evidence="8" type="ORF">RSOLAG1IB_07736</name>
</gene>
<accession>A0A0B7FFE6</accession>
<dbReference type="GO" id="GO:0005506">
    <property type="term" value="F:iron ion binding"/>
    <property type="evidence" value="ECO:0007669"/>
    <property type="project" value="InterPro"/>
</dbReference>
<keyword evidence="4" id="KW-0479">Metal-binding</keyword>
<sequence length="304" mass="34630">MSDRVGFEIIEKNQRRPPLNDSNIPTSHIMSNAQLMFGLTAATSLLVYKVYKDQQICNLNLPPSPKSYPIIGHLLSAPSGYKDFTRLGEQLGEKIFSLTVFGTTIIVLNDKDDATNLFDKRSAVYSDRSCPTMVKEPSLFGWGDFASIVGYGDRWRKYRRLMNPWLTKQAVAAHHEYQEHATRKLLQKLLEDHENNISSKRAEAEIFLSISATLLRSIYGYQAATSDDHILVEAQANFIFLAKSSQPSSYLVNTLPILMYIPEWFPGAGWKRDAIKWRKRKDALVEDIYNIGLENMVQSELLFT</sequence>
<evidence type="ECO:0000256" key="6">
    <source>
        <dbReference type="ARBA" id="ARBA00023004"/>
    </source>
</evidence>